<dbReference type="Gene3D" id="3.40.50.300">
    <property type="entry name" value="P-loop containing nucleotide triphosphate hydrolases"/>
    <property type="match status" value="1"/>
</dbReference>
<keyword evidence="1" id="KW-0227">DNA damage</keyword>
<feature type="domain" description="DNA helicase Pif1-like DEAD-box helicase" evidence="2">
    <location>
        <begin position="84"/>
        <end position="184"/>
    </location>
</feature>
<comment type="similarity">
    <text evidence="1">Belongs to the helicase family.</text>
</comment>
<keyword evidence="1" id="KW-0234">DNA repair</keyword>
<dbReference type="GO" id="GO:0016787">
    <property type="term" value="F:hydrolase activity"/>
    <property type="evidence" value="ECO:0007669"/>
    <property type="project" value="UniProtKB-KW"/>
</dbReference>
<proteinExistence type="inferred from homology"/>
<keyword evidence="1" id="KW-0233">DNA recombination</keyword>
<dbReference type="PaxDb" id="3880-AES96728"/>
<dbReference type="eggNOG" id="KOG0987">
    <property type="taxonomic scope" value="Eukaryota"/>
</dbReference>
<keyword evidence="1" id="KW-0547">Nucleotide-binding</keyword>
<name>G7KF82_MEDTR</name>
<dbReference type="EMBL" id="CM001221">
    <property type="protein sequence ID" value="AES96728.2"/>
    <property type="molecule type" value="Genomic_DNA"/>
</dbReference>
<dbReference type="GO" id="GO:0000723">
    <property type="term" value="P:telomere maintenance"/>
    <property type="evidence" value="ECO:0007669"/>
    <property type="project" value="InterPro"/>
</dbReference>
<dbReference type="PANTHER" id="PTHR10492">
    <property type="match status" value="1"/>
</dbReference>
<dbReference type="EC" id="5.6.2.3" evidence="1"/>
<dbReference type="InterPro" id="IPR027417">
    <property type="entry name" value="P-loop_NTPase"/>
</dbReference>
<dbReference type="HOGENOM" id="CLU_001324_9_2_1"/>
<dbReference type="GO" id="GO:0006310">
    <property type="term" value="P:DNA recombination"/>
    <property type="evidence" value="ECO:0007669"/>
    <property type="project" value="UniProtKB-KW"/>
</dbReference>
<sequence>MLLQENGRSITDLKSMPRLNATDMLTFTNKLIVDELNYNKDELKRTHADMLLMLTDEQRCVHDKIMESVGSNDGDRRAKHCPLALLLPGGRTAHSTLTVPIEINEASSLTMEKDSPREDMVHVEKLIIWNEAPMMHRWCFEAVDRSIPFGGKTKVLGGDFRQILHVIRKGTRHDIVDASISSSKI</sequence>
<keyword evidence="1" id="KW-0378">Hydrolase</keyword>
<dbReference type="GO" id="GO:0006281">
    <property type="term" value="P:DNA repair"/>
    <property type="evidence" value="ECO:0007669"/>
    <property type="project" value="UniProtKB-KW"/>
</dbReference>
<comment type="catalytic activity">
    <reaction evidence="1">
        <text>ATP + H2O = ADP + phosphate + H(+)</text>
        <dbReference type="Rhea" id="RHEA:13065"/>
        <dbReference type="ChEBI" id="CHEBI:15377"/>
        <dbReference type="ChEBI" id="CHEBI:15378"/>
        <dbReference type="ChEBI" id="CHEBI:30616"/>
        <dbReference type="ChEBI" id="CHEBI:43474"/>
        <dbReference type="ChEBI" id="CHEBI:456216"/>
        <dbReference type="EC" id="5.6.2.3"/>
    </reaction>
</comment>
<reference evidence="4" key="3">
    <citation type="submission" date="2015-04" db="UniProtKB">
        <authorList>
            <consortium name="EnsemblPlants"/>
        </authorList>
    </citation>
    <scope>IDENTIFICATION</scope>
    <source>
        <strain evidence="4">cv. Jemalong A17</strain>
    </source>
</reference>
<accession>A0A0C3XI93</accession>
<dbReference type="Pfam" id="PF05970">
    <property type="entry name" value="PIF1"/>
    <property type="match status" value="1"/>
</dbReference>
<gene>
    <name evidence="3" type="ordered locus">MTR_5g040660</name>
</gene>
<reference evidence="3 5" key="1">
    <citation type="journal article" date="2011" name="Nature">
        <title>The Medicago genome provides insight into the evolution of rhizobial symbioses.</title>
        <authorList>
            <person name="Young N.D."/>
            <person name="Debelle F."/>
            <person name="Oldroyd G.E."/>
            <person name="Geurts R."/>
            <person name="Cannon S.B."/>
            <person name="Udvardi M.K."/>
            <person name="Benedito V.A."/>
            <person name="Mayer K.F."/>
            <person name="Gouzy J."/>
            <person name="Schoof H."/>
            <person name="Van de Peer Y."/>
            <person name="Proost S."/>
            <person name="Cook D.R."/>
            <person name="Meyers B.C."/>
            <person name="Spannagl M."/>
            <person name="Cheung F."/>
            <person name="De Mita S."/>
            <person name="Krishnakumar V."/>
            <person name="Gundlach H."/>
            <person name="Zhou S."/>
            <person name="Mudge J."/>
            <person name="Bharti A.K."/>
            <person name="Murray J.D."/>
            <person name="Naoumkina M.A."/>
            <person name="Rosen B."/>
            <person name="Silverstein K.A."/>
            <person name="Tang H."/>
            <person name="Rombauts S."/>
            <person name="Zhao P.X."/>
            <person name="Zhou P."/>
            <person name="Barbe V."/>
            <person name="Bardou P."/>
            <person name="Bechner M."/>
            <person name="Bellec A."/>
            <person name="Berger A."/>
            <person name="Berges H."/>
            <person name="Bidwell S."/>
            <person name="Bisseling T."/>
            <person name="Choisne N."/>
            <person name="Couloux A."/>
            <person name="Denny R."/>
            <person name="Deshpande S."/>
            <person name="Dai X."/>
            <person name="Doyle J.J."/>
            <person name="Dudez A.M."/>
            <person name="Farmer A.D."/>
            <person name="Fouteau S."/>
            <person name="Franken C."/>
            <person name="Gibelin C."/>
            <person name="Gish J."/>
            <person name="Goldstein S."/>
            <person name="Gonzalez A.J."/>
            <person name="Green P.J."/>
            <person name="Hallab A."/>
            <person name="Hartog M."/>
            <person name="Hua A."/>
            <person name="Humphray S.J."/>
            <person name="Jeong D.H."/>
            <person name="Jing Y."/>
            <person name="Jocker A."/>
            <person name="Kenton S.M."/>
            <person name="Kim D.J."/>
            <person name="Klee K."/>
            <person name="Lai H."/>
            <person name="Lang C."/>
            <person name="Lin S."/>
            <person name="Macmil S.L."/>
            <person name="Magdelenat G."/>
            <person name="Matthews L."/>
            <person name="McCorrison J."/>
            <person name="Monaghan E.L."/>
            <person name="Mun J.H."/>
            <person name="Najar F.Z."/>
            <person name="Nicholson C."/>
            <person name="Noirot C."/>
            <person name="O'Bleness M."/>
            <person name="Paule C.R."/>
            <person name="Poulain J."/>
            <person name="Prion F."/>
            <person name="Qin B."/>
            <person name="Qu C."/>
            <person name="Retzel E.F."/>
            <person name="Riddle C."/>
            <person name="Sallet E."/>
            <person name="Samain S."/>
            <person name="Samson N."/>
            <person name="Sanders I."/>
            <person name="Saurat O."/>
            <person name="Scarpelli C."/>
            <person name="Schiex T."/>
            <person name="Segurens B."/>
            <person name="Severin A.J."/>
            <person name="Sherrier D.J."/>
            <person name="Shi R."/>
            <person name="Sims S."/>
            <person name="Singer S.R."/>
            <person name="Sinharoy S."/>
            <person name="Sterck L."/>
            <person name="Viollet A."/>
            <person name="Wang B.B."/>
            <person name="Wang K."/>
            <person name="Wang M."/>
            <person name="Wang X."/>
            <person name="Warfsmann J."/>
            <person name="Weissenbach J."/>
            <person name="White D.D."/>
            <person name="White J.D."/>
            <person name="Wiley G.B."/>
            <person name="Wincker P."/>
            <person name="Xing Y."/>
            <person name="Yang L."/>
            <person name="Yao Z."/>
            <person name="Ying F."/>
            <person name="Zhai J."/>
            <person name="Zhou L."/>
            <person name="Zuber A."/>
            <person name="Denarie J."/>
            <person name="Dixon R.A."/>
            <person name="May G.D."/>
            <person name="Schwartz D.C."/>
            <person name="Rogers J."/>
            <person name="Quetier F."/>
            <person name="Town C.D."/>
            <person name="Roe B.A."/>
        </authorList>
    </citation>
    <scope>NUCLEOTIDE SEQUENCE [LARGE SCALE GENOMIC DNA]</scope>
    <source>
        <strain evidence="3">A17</strain>
        <strain evidence="4 5">cv. Jemalong A17</strain>
    </source>
</reference>
<evidence type="ECO:0000259" key="2">
    <source>
        <dbReference type="Pfam" id="PF05970"/>
    </source>
</evidence>
<dbReference type="STRING" id="3880.G7KF82"/>
<evidence type="ECO:0000256" key="1">
    <source>
        <dbReference type="RuleBase" id="RU363044"/>
    </source>
</evidence>
<dbReference type="EnsemblPlants" id="AES96728">
    <property type="protein sequence ID" value="AES96728"/>
    <property type="gene ID" value="MTR_5g040660"/>
</dbReference>
<organism evidence="3 5">
    <name type="scientific">Medicago truncatula</name>
    <name type="common">Barrel medic</name>
    <name type="synonym">Medicago tribuloides</name>
    <dbReference type="NCBI Taxonomy" id="3880"/>
    <lineage>
        <taxon>Eukaryota</taxon>
        <taxon>Viridiplantae</taxon>
        <taxon>Streptophyta</taxon>
        <taxon>Embryophyta</taxon>
        <taxon>Tracheophyta</taxon>
        <taxon>Spermatophyta</taxon>
        <taxon>Magnoliopsida</taxon>
        <taxon>eudicotyledons</taxon>
        <taxon>Gunneridae</taxon>
        <taxon>Pentapetalae</taxon>
        <taxon>rosids</taxon>
        <taxon>fabids</taxon>
        <taxon>Fabales</taxon>
        <taxon>Fabaceae</taxon>
        <taxon>Papilionoideae</taxon>
        <taxon>50 kb inversion clade</taxon>
        <taxon>NPAAA clade</taxon>
        <taxon>Hologalegina</taxon>
        <taxon>IRL clade</taxon>
        <taxon>Trifolieae</taxon>
        <taxon>Medicago</taxon>
    </lineage>
</organism>
<dbReference type="GO" id="GO:0043139">
    <property type="term" value="F:5'-3' DNA helicase activity"/>
    <property type="evidence" value="ECO:0007669"/>
    <property type="project" value="UniProtKB-EC"/>
</dbReference>
<keyword evidence="5" id="KW-1185">Reference proteome</keyword>
<dbReference type="GO" id="GO:0005524">
    <property type="term" value="F:ATP binding"/>
    <property type="evidence" value="ECO:0007669"/>
    <property type="project" value="UniProtKB-KW"/>
</dbReference>
<keyword evidence="1 3" id="KW-0347">Helicase</keyword>
<reference evidence="3 5" key="2">
    <citation type="journal article" date="2014" name="BMC Genomics">
        <title>An improved genome release (version Mt4.0) for the model legume Medicago truncatula.</title>
        <authorList>
            <person name="Tang H."/>
            <person name="Krishnakumar V."/>
            <person name="Bidwell S."/>
            <person name="Rosen B."/>
            <person name="Chan A."/>
            <person name="Zhou S."/>
            <person name="Gentzbittel L."/>
            <person name="Childs K.L."/>
            <person name="Yandell M."/>
            <person name="Gundlach H."/>
            <person name="Mayer K.F."/>
            <person name="Schwartz D.C."/>
            <person name="Town C.D."/>
        </authorList>
    </citation>
    <scope>GENOME REANNOTATION</scope>
    <source>
        <strain evidence="4 5">cv. Jemalong A17</strain>
    </source>
</reference>
<evidence type="ECO:0000313" key="5">
    <source>
        <dbReference type="Proteomes" id="UP000002051"/>
    </source>
</evidence>
<dbReference type="PANTHER" id="PTHR10492:SF74">
    <property type="entry name" value="ATP-DEPENDENT DNA HELICASE"/>
    <property type="match status" value="1"/>
</dbReference>
<protein>
    <recommendedName>
        <fullName evidence="1">ATP-dependent DNA helicase</fullName>
        <ecNumber evidence="1">5.6.2.3</ecNumber>
    </recommendedName>
</protein>
<dbReference type="InterPro" id="IPR010285">
    <property type="entry name" value="DNA_helicase_pif1-like_DEAD"/>
</dbReference>
<comment type="cofactor">
    <cofactor evidence="1">
        <name>Mg(2+)</name>
        <dbReference type="ChEBI" id="CHEBI:18420"/>
    </cofactor>
</comment>
<dbReference type="Proteomes" id="UP000002051">
    <property type="component" value="Chromosome 5"/>
</dbReference>
<evidence type="ECO:0000313" key="3">
    <source>
        <dbReference type="EMBL" id="AES96728.2"/>
    </source>
</evidence>
<accession>G7KF82</accession>
<dbReference type="AlphaFoldDB" id="G7KF82"/>
<evidence type="ECO:0000313" key="4">
    <source>
        <dbReference type="EnsemblPlants" id="AES96728"/>
    </source>
</evidence>
<keyword evidence="1" id="KW-0067">ATP-binding</keyword>